<dbReference type="PROSITE" id="PS50089">
    <property type="entry name" value="ZF_RING_2"/>
    <property type="match status" value="1"/>
</dbReference>
<evidence type="ECO:0000256" key="5">
    <source>
        <dbReference type="ARBA" id="ARBA00022729"/>
    </source>
</evidence>
<dbReference type="Pfam" id="PF13832">
    <property type="entry name" value="zf-HC5HC2H_2"/>
    <property type="match status" value="1"/>
</dbReference>
<dbReference type="PROSITE" id="PS51566">
    <property type="entry name" value="SAM_MT43_TRX_MLL"/>
    <property type="match status" value="1"/>
</dbReference>
<dbReference type="GO" id="GO:0030247">
    <property type="term" value="F:polysaccharide binding"/>
    <property type="evidence" value="ECO:0007669"/>
    <property type="project" value="InterPro"/>
</dbReference>
<dbReference type="InterPro" id="IPR001965">
    <property type="entry name" value="Znf_PHD"/>
</dbReference>
<dbReference type="SMART" id="SM00317">
    <property type="entry name" value="SET"/>
    <property type="match status" value="1"/>
</dbReference>
<dbReference type="EMBL" id="CAADRP010000469">
    <property type="protein sequence ID" value="VFU28929.1"/>
    <property type="molecule type" value="Genomic_DNA"/>
</dbReference>
<evidence type="ECO:0000256" key="11">
    <source>
        <dbReference type="ARBA" id="ARBA00052314"/>
    </source>
</evidence>
<dbReference type="PANTHER" id="PTHR13793:SF92">
    <property type="entry name" value="HISTONE-LYSINE N-METHYLTRANSFERASE ATX3"/>
    <property type="match status" value="1"/>
</dbReference>
<dbReference type="PROSITE" id="PS50280">
    <property type="entry name" value="SET"/>
    <property type="match status" value="1"/>
</dbReference>
<dbReference type="SUPFAM" id="SSF82199">
    <property type="entry name" value="SET domain"/>
    <property type="match status" value="1"/>
</dbReference>
<dbReference type="InterPro" id="IPR042011">
    <property type="entry name" value="ATX3/4/5_PHD"/>
</dbReference>
<accession>A0A6N2KLM1</accession>
<comment type="subcellular location">
    <subcellularLocation>
        <location evidence="2">Membrane</location>
        <topology evidence="2">Single-pass membrane protein</topology>
    </subcellularLocation>
    <subcellularLocation>
        <location evidence="1">Nucleus</location>
    </subcellularLocation>
</comment>
<evidence type="ECO:0000256" key="10">
    <source>
        <dbReference type="ARBA" id="ARBA00023242"/>
    </source>
</evidence>
<dbReference type="CDD" id="cd10518">
    <property type="entry name" value="SET_SETD1-like"/>
    <property type="match status" value="1"/>
</dbReference>
<keyword evidence="14" id="KW-1133">Transmembrane helix</keyword>
<evidence type="ECO:0000256" key="13">
    <source>
        <dbReference type="PROSITE-ProRule" id="PRU00175"/>
    </source>
</evidence>
<dbReference type="Gene3D" id="3.30.40.10">
    <property type="entry name" value="Zinc/RING finger domain, C3HC4 (zinc finger)"/>
    <property type="match status" value="4"/>
</dbReference>
<dbReference type="InterPro" id="IPR019786">
    <property type="entry name" value="Zinc_finger_PHD-type_CS"/>
</dbReference>
<keyword evidence="4" id="KW-0479">Metal-binding</keyword>
<name>A0A6N2KLM1_SALVM</name>
<dbReference type="SUPFAM" id="SSF81383">
    <property type="entry name" value="F-box domain"/>
    <property type="match status" value="1"/>
</dbReference>
<dbReference type="SMART" id="SM00293">
    <property type="entry name" value="PWWP"/>
    <property type="match status" value="1"/>
</dbReference>
<dbReference type="Gene3D" id="2.30.30.140">
    <property type="match status" value="1"/>
</dbReference>
<dbReference type="GO" id="GO:0048188">
    <property type="term" value="C:Set1C/COMPASS complex"/>
    <property type="evidence" value="ECO:0007669"/>
    <property type="project" value="UniProtKB-ARBA"/>
</dbReference>
<dbReference type="InterPro" id="IPR036047">
    <property type="entry name" value="F-box-like_dom_sf"/>
</dbReference>
<keyword evidence="7 13" id="KW-0863">Zinc-finger</keyword>
<comment type="function">
    <text evidence="12">Histone methyltransferase.</text>
</comment>
<feature type="domain" description="PHD-type" evidence="19">
    <location>
        <begin position="654"/>
        <end position="769"/>
    </location>
</feature>
<protein>
    <recommendedName>
        <fullName evidence="21">Histone-lysine N-methyltransferase</fullName>
    </recommendedName>
</protein>
<evidence type="ECO:0008006" key="21">
    <source>
        <dbReference type="Google" id="ProtNLM"/>
    </source>
</evidence>
<dbReference type="InterPro" id="IPR001214">
    <property type="entry name" value="SET_dom"/>
</dbReference>
<evidence type="ECO:0000256" key="8">
    <source>
        <dbReference type="ARBA" id="ARBA00022833"/>
    </source>
</evidence>
<dbReference type="CDD" id="cd15495">
    <property type="entry name" value="PHD_ATX3_4_5_like"/>
    <property type="match status" value="1"/>
</dbReference>
<evidence type="ECO:0000256" key="7">
    <source>
        <dbReference type="ARBA" id="ARBA00022771"/>
    </source>
</evidence>
<evidence type="ECO:0000256" key="6">
    <source>
        <dbReference type="ARBA" id="ARBA00022737"/>
    </source>
</evidence>
<organism evidence="20">
    <name type="scientific">Salix viminalis</name>
    <name type="common">Common osier</name>
    <name type="synonym">Basket willow</name>
    <dbReference type="NCBI Taxonomy" id="40686"/>
    <lineage>
        <taxon>Eukaryota</taxon>
        <taxon>Viridiplantae</taxon>
        <taxon>Streptophyta</taxon>
        <taxon>Embryophyta</taxon>
        <taxon>Tracheophyta</taxon>
        <taxon>Spermatophyta</taxon>
        <taxon>Magnoliopsida</taxon>
        <taxon>eudicotyledons</taxon>
        <taxon>Gunneridae</taxon>
        <taxon>Pentapetalae</taxon>
        <taxon>rosids</taxon>
        <taxon>fabids</taxon>
        <taxon>Malpighiales</taxon>
        <taxon>Salicaceae</taxon>
        <taxon>Saliceae</taxon>
        <taxon>Salix</taxon>
    </lineage>
</organism>
<evidence type="ECO:0000259" key="17">
    <source>
        <dbReference type="PROSITE" id="PS50280"/>
    </source>
</evidence>
<dbReference type="InterPro" id="IPR010919">
    <property type="entry name" value="SAND-like_dom_sf"/>
</dbReference>
<dbReference type="Pfam" id="PF13831">
    <property type="entry name" value="PHD_2"/>
    <property type="match status" value="1"/>
</dbReference>
<dbReference type="InterPro" id="IPR025287">
    <property type="entry name" value="WAK_GUB"/>
</dbReference>
<dbReference type="InterPro" id="IPR000313">
    <property type="entry name" value="PWWP_dom"/>
</dbReference>
<dbReference type="GO" id="GO:0006357">
    <property type="term" value="P:regulation of transcription by RNA polymerase II"/>
    <property type="evidence" value="ECO:0007669"/>
    <property type="project" value="TreeGrafter"/>
</dbReference>
<dbReference type="InterPro" id="IPR050701">
    <property type="entry name" value="Histone_Mod_Regulator"/>
</dbReference>
<gene>
    <name evidence="20" type="ORF">SVIM_LOCUS99529</name>
</gene>
<feature type="domain" description="RING-type" evidence="16">
    <location>
        <begin position="1556"/>
        <end position="1598"/>
    </location>
</feature>
<evidence type="ECO:0000259" key="19">
    <source>
        <dbReference type="PROSITE" id="PS51805"/>
    </source>
</evidence>
<sequence>MIIKQFTKGEMRRCNIGEGTLNELDEEENFEYEFIPKKRKLNGYNSNPMGIYSEFDDFSSGSGSFCSGGSYWASEVQSNSKKRLKKQILVGSRKPISRSSRGRVQILPSRFNDSVVDNWKNEECRIDDTDLEIGDDEFADSDDFYSEKYRYNSKNGFGSSHSYPFHGMKGNGQMGQLGFNSFHNRNGCNTKFLSSGNPLIEDGEFVPRHGYTGLDKLRRERAQKKKDVYRPEDFALGDIVWAKCGKRYPWWPAVVIDPILKAPDAVLSCCVPGALCVMFYGYSKNGTQRDYAWVKRGMIFPFAEFMDRFQVQTQMFRCKLSDFQAALEEAILAESAGMDSISTEIAYPEAYPTRLQEASCSSQDQDFYTQQQDACYKDMRCCDGCNLILPCKTVNKRKRSTFQSEILCKHCSKLRKSKQYCGICKKTWHHSDGGNWVCCDGCNVWVHTECDNISSKLFKDLEDIDYYCPDCKVKFKFVQSDLERRKPPVKSIGNSGQTVPPDKVTVICNGMEGTYIPKLHLIECNCGSCGSRKQAPSEWEKHTGCRAKKWKHSVKIKDTMLPLAQWISEYNARVDPLKLDKLMLLALLEEKYEPIYAKWTSERCAVCRWIEDWDDNKIIICNRCQIAVHQECYGVRNVQDFASWVCRACESPEAEECCLCPVKGGALKPSDIETMWVHVICAWFRPEVGFLNHEKMEPATGILRIPSMSFMKRCVVCKQTHGSCAQCCKCATYFHATCASRAGYFMELNCTEKNGVQVTEKLIYCAVHRKPNPDYAVVMRTPSGVFSGRSLLQNQNGCLRGSRLVSSKRVELPEPSTTGSNEFEPHSAAKCHAFKRTNHKWSEGEPIIHRLMGPRHHPLCSIINLSTYKEIEDSTVFSSFKERLNHLQKTENHRVCFGKSGIHGWGLFARRNIQEGEMVIEYRGEKVRRSVADLREARYRLEGKDCYLFKISEEVVIDATDKGNIARLINHSCMPNCYARIMSVGDVENRIVLIAKTNVSVGDELTYDYLFDPDDHDELKVPCLCKAPNCRKYEVDLWTEIAKFLDGKSLVKLAATCRWFHSVIMHDSVWKFVCLRDLQVPAPCQVAFKWIKLYGSLADGSHSYKIRNNEKHIDWMRIGAFFFDSPVAILSEKLSLPLTILNKDNVEKALESSGACVLSNIKRGIWIAGTMQTLEVRNIELFLCDEYQKGSWDYELIGSYTINKSVDAASGGIFDLKHIKDRAMAGVFNLKSWAGKPSDMQPKAMITFHSVAIRTNLQENQDCSIAVCGIGEVIPVKFPFRLEGMPRYCGYPGFDLSCNISGTSLVIPPSGGFLVRDIDYPTQQIHLYDPDNCLPKRLLQLNLSGSPFSAVFHQNYTFLSCPTQLVMSRFAIIDCLSNSTISVLATSSASLVKALSASCDVITTLLIPVSRTAQYNEGFSSELSEDLLLTWLSPDCHQCETQGGMCGFNGIASQEIICSYDSQRGKSSSGRQDFGVIVLSIGIPVLVCASGIAMSAYFMICHPRRDEVYNTQRSTATAPPQPIILVMGLDESTIESFDKLVLGESKRLPGPNGSTCAICLSEYNSKETLRIIPECKHCFHADCVDEWLRMNGTCPVCRKSPSPAHVTSSNISH</sequence>
<dbReference type="SMART" id="SM00249">
    <property type="entry name" value="PHD"/>
    <property type="match status" value="3"/>
</dbReference>
<dbReference type="Pfam" id="PF00855">
    <property type="entry name" value="PWWP"/>
    <property type="match status" value="1"/>
</dbReference>
<feature type="domain" description="PWWP" evidence="18">
    <location>
        <begin position="236"/>
        <end position="305"/>
    </location>
</feature>
<proteinExistence type="predicted"/>
<keyword evidence="14" id="KW-0812">Transmembrane</keyword>
<dbReference type="PROSITE" id="PS50016">
    <property type="entry name" value="ZF_PHD_2"/>
    <property type="match status" value="2"/>
</dbReference>
<dbReference type="InterPro" id="IPR001810">
    <property type="entry name" value="F-box_dom"/>
</dbReference>
<dbReference type="FunFam" id="2.170.270.10:FF:000058">
    <property type="entry name" value="Histone-lysine N-methyltransferase"/>
    <property type="match status" value="1"/>
</dbReference>
<feature type="domain" description="PHD-type" evidence="15">
    <location>
        <begin position="601"/>
        <end position="652"/>
    </location>
</feature>
<evidence type="ECO:0000256" key="2">
    <source>
        <dbReference type="ARBA" id="ARBA00004167"/>
    </source>
</evidence>
<dbReference type="CDD" id="cd20143">
    <property type="entry name" value="PWWP_AtATX3-like"/>
    <property type="match status" value="1"/>
</dbReference>
<dbReference type="InterPro" id="IPR046341">
    <property type="entry name" value="SET_dom_sf"/>
</dbReference>
<reference evidence="20" key="1">
    <citation type="submission" date="2019-03" db="EMBL/GenBank/DDBJ databases">
        <authorList>
            <person name="Mank J."/>
            <person name="Almeida P."/>
        </authorList>
    </citation>
    <scope>NUCLEOTIDE SEQUENCE</scope>
    <source>
        <strain evidence="20">78183</strain>
    </source>
</reference>
<keyword evidence="9" id="KW-0156">Chromatin regulator</keyword>
<dbReference type="GO" id="GO:0006325">
    <property type="term" value="P:chromatin organization"/>
    <property type="evidence" value="ECO:0007669"/>
    <property type="project" value="UniProtKB-KW"/>
</dbReference>
<keyword evidence="6" id="KW-0677">Repeat</keyword>
<dbReference type="InterPro" id="IPR019787">
    <property type="entry name" value="Znf_PHD-finger"/>
</dbReference>
<dbReference type="PANTHER" id="PTHR13793">
    <property type="entry name" value="PHD FINGER PROTEINS"/>
    <property type="match status" value="1"/>
</dbReference>
<keyword evidence="3" id="KW-0808">Transferase</keyword>
<dbReference type="PROSITE" id="PS01359">
    <property type="entry name" value="ZF_PHD_1"/>
    <property type="match status" value="1"/>
</dbReference>
<dbReference type="PROSITE" id="PS50812">
    <property type="entry name" value="PWWP"/>
    <property type="match status" value="1"/>
</dbReference>
<dbReference type="InterPro" id="IPR041955">
    <property type="entry name" value="ATX3/4/5_ePHD"/>
</dbReference>
<evidence type="ECO:0000256" key="14">
    <source>
        <dbReference type="SAM" id="Phobius"/>
    </source>
</evidence>
<dbReference type="Gene3D" id="2.170.270.10">
    <property type="entry name" value="SET domain"/>
    <property type="match status" value="1"/>
</dbReference>
<dbReference type="GO" id="GO:0008270">
    <property type="term" value="F:zinc ion binding"/>
    <property type="evidence" value="ECO:0007669"/>
    <property type="project" value="UniProtKB-KW"/>
</dbReference>
<keyword evidence="8" id="KW-0862">Zinc</keyword>
<dbReference type="Pfam" id="PF13639">
    <property type="entry name" value="zf-RING_2"/>
    <property type="match status" value="1"/>
</dbReference>
<evidence type="ECO:0000259" key="18">
    <source>
        <dbReference type="PROSITE" id="PS50812"/>
    </source>
</evidence>
<dbReference type="Pfam" id="PF13947">
    <property type="entry name" value="GUB_WAK_bind"/>
    <property type="match status" value="1"/>
</dbReference>
<dbReference type="CDD" id="cd16461">
    <property type="entry name" value="RING-H2_EL5-like"/>
    <property type="match status" value="1"/>
</dbReference>
<dbReference type="Pfam" id="PF12937">
    <property type="entry name" value="F-box-like"/>
    <property type="match status" value="1"/>
</dbReference>
<dbReference type="SMART" id="SM00184">
    <property type="entry name" value="RING"/>
    <property type="match status" value="2"/>
</dbReference>
<dbReference type="SUPFAM" id="SSF57850">
    <property type="entry name" value="RING/U-box"/>
    <property type="match status" value="1"/>
</dbReference>
<evidence type="ECO:0000256" key="12">
    <source>
        <dbReference type="ARBA" id="ARBA00054897"/>
    </source>
</evidence>
<keyword evidence="5" id="KW-0732">Signal</keyword>
<dbReference type="Pfam" id="PF00628">
    <property type="entry name" value="PHD"/>
    <property type="match status" value="1"/>
</dbReference>
<dbReference type="Gene3D" id="1.20.1280.50">
    <property type="match status" value="1"/>
</dbReference>
<dbReference type="PROSITE" id="PS51805">
    <property type="entry name" value="EPHD"/>
    <property type="match status" value="1"/>
</dbReference>
<dbReference type="InterPro" id="IPR034732">
    <property type="entry name" value="EPHD"/>
</dbReference>
<evidence type="ECO:0000256" key="4">
    <source>
        <dbReference type="ARBA" id="ARBA00022723"/>
    </source>
</evidence>
<evidence type="ECO:0000256" key="1">
    <source>
        <dbReference type="ARBA" id="ARBA00004123"/>
    </source>
</evidence>
<keyword evidence="10" id="KW-0539">Nucleus</keyword>
<evidence type="ECO:0000259" key="16">
    <source>
        <dbReference type="PROSITE" id="PS50089"/>
    </source>
</evidence>
<dbReference type="InterPro" id="IPR025780">
    <property type="entry name" value="Hist-Lys_N-MeTrfase_ATX"/>
</dbReference>
<dbReference type="SUPFAM" id="SSF63748">
    <property type="entry name" value="Tudor/PWWP/MBT"/>
    <property type="match status" value="1"/>
</dbReference>
<evidence type="ECO:0000256" key="3">
    <source>
        <dbReference type="ARBA" id="ARBA00022679"/>
    </source>
</evidence>
<evidence type="ECO:0000256" key="9">
    <source>
        <dbReference type="ARBA" id="ARBA00022853"/>
    </source>
</evidence>
<feature type="domain" description="PHD-type" evidence="15">
    <location>
        <begin position="418"/>
        <end position="474"/>
    </location>
</feature>
<comment type="catalytic activity">
    <reaction evidence="11">
        <text>L-lysyl-[histone] + S-adenosyl-L-methionine = N(6)-methyl-L-lysyl-[histone] + S-adenosyl-L-homocysteine + H(+)</text>
        <dbReference type="Rhea" id="RHEA:10024"/>
        <dbReference type="Rhea" id="RHEA-COMP:9845"/>
        <dbReference type="Rhea" id="RHEA-COMP:9846"/>
        <dbReference type="ChEBI" id="CHEBI:15378"/>
        <dbReference type="ChEBI" id="CHEBI:29969"/>
        <dbReference type="ChEBI" id="CHEBI:57856"/>
        <dbReference type="ChEBI" id="CHEBI:59789"/>
        <dbReference type="ChEBI" id="CHEBI:61929"/>
    </reaction>
</comment>
<dbReference type="GO" id="GO:0016740">
    <property type="term" value="F:transferase activity"/>
    <property type="evidence" value="ECO:0007669"/>
    <property type="project" value="UniProtKB-KW"/>
</dbReference>
<dbReference type="Gene3D" id="3.10.390.10">
    <property type="entry name" value="SAND domain-like"/>
    <property type="match status" value="1"/>
</dbReference>
<feature type="domain" description="SET" evidence="17">
    <location>
        <begin position="893"/>
        <end position="1010"/>
    </location>
</feature>
<keyword evidence="14" id="KW-0472">Membrane</keyword>
<feature type="transmembrane region" description="Helical" evidence="14">
    <location>
        <begin position="1474"/>
        <end position="1500"/>
    </location>
</feature>
<dbReference type="SUPFAM" id="SSF57903">
    <property type="entry name" value="FYVE/PHD zinc finger"/>
    <property type="match status" value="2"/>
</dbReference>
<evidence type="ECO:0000259" key="15">
    <source>
        <dbReference type="PROSITE" id="PS50016"/>
    </source>
</evidence>
<dbReference type="GO" id="GO:0016020">
    <property type="term" value="C:membrane"/>
    <property type="evidence" value="ECO:0007669"/>
    <property type="project" value="UniProtKB-SubCell"/>
</dbReference>
<evidence type="ECO:0000313" key="20">
    <source>
        <dbReference type="EMBL" id="VFU28929.1"/>
    </source>
</evidence>
<dbReference type="FunFam" id="3.30.40.10:FF:000464">
    <property type="entry name" value="Histone-lysine N-methyltransferase"/>
    <property type="match status" value="1"/>
</dbReference>
<dbReference type="InterPro" id="IPR013083">
    <property type="entry name" value="Znf_RING/FYVE/PHD"/>
</dbReference>
<dbReference type="InterPro" id="IPR011011">
    <property type="entry name" value="Znf_FYVE_PHD"/>
</dbReference>
<dbReference type="Pfam" id="PF00856">
    <property type="entry name" value="SET"/>
    <property type="match status" value="1"/>
</dbReference>
<dbReference type="CDD" id="cd15517">
    <property type="entry name" value="PHD_TCF19_like"/>
    <property type="match status" value="1"/>
</dbReference>
<dbReference type="InterPro" id="IPR001841">
    <property type="entry name" value="Znf_RING"/>
</dbReference>
<dbReference type="CDD" id="cd15663">
    <property type="entry name" value="ePHD_ATX3_4_5_like"/>
    <property type="match status" value="1"/>
</dbReference>